<sequence>MAFGRTGRGLTWQERLDGHSVFSSSWNSAEYKQIYAAPISSRIQFIISYRIDEVSPAFRLVIKGNLVLVDVINNGPGGRTAWSSTVTVTRSNPPTQHNLRARFWYDGAYIDNAKEDAAEVAVLLLTGAIAPNPSGGGST</sequence>
<organism evidence="1 2">
    <name type="scientific">Gomphillus americanus</name>
    <dbReference type="NCBI Taxonomy" id="1940652"/>
    <lineage>
        <taxon>Eukaryota</taxon>
        <taxon>Fungi</taxon>
        <taxon>Dikarya</taxon>
        <taxon>Ascomycota</taxon>
        <taxon>Pezizomycotina</taxon>
        <taxon>Lecanoromycetes</taxon>
        <taxon>OSLEUM clade</taxon>
        <taxon>Ostropomycetidae</taxon>
        <taxon>Ostropales</taxon>
        <taxon>Graphidaceae</taxon>
        <taxon>Gomphilloideae</taxon>
        <taxon>Gomphillus</taxon>
    </lineage>
</organism>
<comment type="caution">
    <text evidence="1">The sequence shown here is derived from an EMBL/GenBank/DDBJ whole genome shotgun (WGS) entry which is preliminary data.</text>
</comment>
<reference evidence="1" key="1">
    <citation type="submission" date="2021-03" db="EMBL/GenBank/DDBJ databases">
        <authorList>
            <person name="Tagirdzhanova G."/>
        </authorList>
    </citation>
    <scope>NUCLEOTIDE SEQUENCE</scope>
</reference>
<name>A0A8H3IE01_9LECA</name>
<dbReference type="PANTHER" id="PTHR42030">
    <property type="entry name" value="DRBM DOMAIN-CONTAINING PROTEIN"/>
    <property type="match status" value="1"/>
</dbReference>
<dbReference type="Proteomes" id="UP000664169">
    <property type="component" value="Unassembled WGS sequence"/>
</dbReference>
<proteinExistence type="predicted"/>
<dbReference type="OrthoDB" id="5418749at2759"/>
<dbReference type="EMBL" id="CAJPDQ010000009">
    <property type="protein sequence ID" value="CAF9914978.1"/>
    <property type="molecule type" value="Genomic_DNA"/>
</dbReference>
<dbReference type="PANTHER" id="PTHR42030:SF1">
    <property type="entry name" value="DRBM DOMAIN-CONTAINING PROTEIN"/>
    <property type="match status" value="1"/>
</dbReference>
<evidence type="ECO:0000313" key="2">
    <source>
        <dbReference type="Proteomes" id="UP000664169"/>
    </source>
</evidence>
<dbReference type="AlphaFoldDB" id="A0A8H3IE01"/>
<protein>
    <submittedName>
        <fullName evidence="1">Uncharacterized protein</fullName>
    </submittedName>
</protein>
<evidence type="ECO:0000313" key="1">
    <source>
        <dbReference type="EMBL" id="CAF9914978.1"/>
    </source>
</evidence>
<gene>
    <name evidence="1" type="ORF">GOMPHAMPRED_008346</name>
</gene>
<keyword evidence="2" id="KW-1185">Reference proteome</keyword>
<accession>A0A8H3IE01</accession>